<feature type="transmembrane region" description="Helical" evidence="1">
    <location>
        <begin position="177"/>
        <end position="199"/>
    </location>
</feature>
<feature type="chain" id="PRO_5046652679" evidence="2">
    <location>
        <begin position="21"/>
        <end position="202"/>
    </location>
</feature>
<keyword evidence="1" id="KW-0472">Membrane</keyword>
<evidence type="ECO:0000256" key="2">
    <source>
        <dbReference type="SAM" id="SignalP"/>
    </source>
</evidence>
<dbReference type="Proteomes" id="UP001516464">
    <property type="component" value="Unassembled WGS sequence"/>
</dbReference>
<name>A0ABQ7I1D2_9MICR</name>
<protein>
    <submittedName>
        <fullName evidence="3">Uncharacterized protein</fullName>
    </submittedName>
</protein>
<evidence type="ECO:0000256" key="1">
    <source>
        <dbReference type="SAM" id="Phobius"/>
    </source>
</evidence>
<gene>
    <name evidence="3" type="ORF">TCON_0524</name>
</gene>
<keyword evidence="2" id="KW-0732">Signal</keyword>
<evidence type="ECO:0000313" key="3">
    <source>
        <dbReference type="EMBL" id="KAF7684272.1"/>
    </source>
</evidence>
<keyword evidence="1" id="KW-0812">Transmembrane</keyword>
<keyword evidence="1" id="KW-1133">Transmembrane helix</keyword>
<reference evidence="3 4" key="1">
    <citation type="submission" date="2019-01" db="EMBL/GenBank/DDBJ databases">
        <title>Genomes sequencing and comparative genomics of infectious freshwater microsporidia, Cucumispora dikerogammari and Thelohania contejeani.</title>
        <authorList>
            <person name="Cormier A."/>
            <person name="Giraud I."/>
            <person name="Wattier R."/>
            <person name="Teixeira M."/>
            <person name="Grandjean F."/>
            <person name="Rigaud T."/>
            <person name="Cordaux R."/>
        </authorList>
    </citation>
    <scope>NUCLEOTIDE SEQUENCE [LARGE SCALE GENOMIC DNA]</scope>
    <source>
        <strain evidence="3">T1</strain>
        <tissue evidence="3">Spores</tissue>
    </source>
</reference>
<accession>A0ABQ7I1D2</accession>
<evidence type="ECO:0000313" key="4">
    <source>
        <dbReference type="Proteomes" id="UP001516464"/>
    </source>
</evidence>
<sequence>MKFLIIKLYLIELLFHVVKPNLDLEEDDDETIEESYYNDDKWAKIFGRPDRSWVEYKGRPDHLKHRFVPIIQNEEDVSRSRISSLGKIIWQKIADIPSNFYQFSSTIIPSLYSYFIKHPLKKPERPKIVYSPQYVCDIEIPEAPRREKATFLVEGGGKCTTCQEEVDNNMKIKTVGLAFVSVISIGLSTMIIFLLRYIFLCC</sequence>
<keyword evidence="4" id="KW-1185">Reference proteome</keyword>
<proteinExistence type="predicted"/>
<dbReference type="EMBL" id="SBIQ01000020">
    <property type="protein sequence ID" value="KAF7684272.1"/>
    <property type="molecule type" value="Genomic_DNA"/>
</dbReference>
<feature type="signal peptide" evidence="2">
    <location>
        <begin position="1"/>
        <end position="20"/>
    </location>
</feature>
<comment type="caution">
    <text evidence="3">The sequence shown here is derived from an EMBL/GenBank/DDBJ whole genome shotgun (WGS) entry which is preliminary data.</text>
</comment>
<organism evidence="3 4">
    <name type="scientific">Astathelohania contejeani</name>
    <dbReference type="NCBI Taxonomy" id="164912"/>
    <lineage>
        <taxon>Eukaryota</taxon>
        <taxon>Fungi</taxon>
        <taxon>Fungi incertae sedis</taxon>
        <taxon>Microsporidia</taxon>
        <taxon>Astathelohaniidae</taxon>
        <taxon>Astathelohania</taxon>
    </lineage>
</organism>